<dbReference type="SUPFAM" id="SSF52058">
    <property type="entry name" value="L domain-like"/>
    <property type="match status" value="2"/>
</dbReference>
<reference evidence="7 8" key="1">
    <citation type="submission" date="2016-07" db="EMBL/GenBank/DDBJ databases">
        <title>Pervasive Adenine N6-methylation of Active Genes in Fungi.</title>
        <authorList>
            <consortium name="DOE Joint Genome Institute"/>
            <person name="Mondo S.J."/>
            <person name="Dannebaum R.O."/>
            <person name="Kuo R.C."/>
            <person name="Labutti K."/>
            <person name="Haridas S."/>
            <person name="Kuo A."/>
            <person name="Salamov A."/>
            <person name="Ahrendt S.R."/>
            <person name="Lipzen A."/>
            <person name="Sullivan W."/>
            <person name="Andreopoulos W.B."/>
            <person name="Clum A."/>
            <person name="Lindquist E."/>
            <person name="Daum C."/>
            <person name="Ramamoorthy G.K."/>
            <person name="Gryganskyi A."/>
            <person name="Culley D."/>
            <person name="Magnuson J.K."/>
            <person name="James T.Y."/>
            <person name="O'Malley M.A."/>
            <person name="Stajich J.E."/>
            <person name="Spatafora J.W."/>
            <person name="Visel A."/>
            <person name="Grigoriev I.V."/>
        </authorList>
    </citation>
    <scope>NUCLEOTIDE SEQUENCE [LARGE SCALE GENOMIC DNA]</scope>
    <source>
        <strain evidence="7 8">CBS 115471</strain>
    </source>
</reference>
<evidence type="ECO:0000256" key="1">
    <source>
        <dbReference type="ARBA" id="ARBA00004191"/>
    </source>
</evidence>
<gene>
    <name evidence="7" type="ORF">BCR34DRAFT_589356</name>
</gene>
<evidence type="ECO:0000313" key="7">
    <source>
        <dbReference type="EMBL" id="ORY09375.1"/>
    </source>
</evidence>
<feature type="chain" id="PRO_5012011021" description="GPI-anchored cell wall organization protein Ecm33" evidence="6">
    <location>
        <begin position="21"/>
        <end position="397"/>
    </location>
</feature>
<dbReference type="AlphaFoldDB" id="A0A1Y1ZHT8"/>
<evidence type="ECO:0000256" key="5">
    <source>
        <dbReference type="ARBA" id="ARBA00023180"/>
    </source>
</evidence>
<evidence type="ECO:0008006" key="9">
    <source>
        <dbReference type="Google" id="ProtNLM"/>
    </source>
</evidence>
<keyword evidence="8" id="KW-1185">Reference proteome</keyword>
<keyword evidence="2" id="KW-0134">Cell wall</keyword>
<dbReference type="PANTHER" id="PTHR31018">
    <property type="entry name" value="SPORULATION-SPECIFIC PROTEIN-RELATED"/>
    <property type="match status" value="1"/>
</dbReference>
<dbReference type="GO" id="GO:0031505">
    <property type="term" value="P:fungal-type cell wall organization"/>
    <property type="evidence" value="ECO:0007669"/>
    <property type="project" value="TreeGrafter"/>
</dbReference>
<protein>
    <recommendedName>
        <fullName evidence="9">GPI-anchored cell wall organization protein Ecm33</fullName>
    </recommendedName>
</protein>
<organism evidence="7 8">
    <name type="scientific">Clohesyomyces aquaticus</name>
    <dbReference type="NCBI Taxonomy" id="1231657"/>
    <lineage>
        <taxon>Eukaryota</taxon>
        <taxon>Fungi</taxon>
        <taxon>Dikarya</taxon>
        <taxon>Ascomycota</taxon>
        <taxon>Pezizomycotina</taxon>
        <taxon>Dothideomycetes</taxon>
        <taxon>Pleosporomycetidae</taxon>
        <taxon>Pleosporales</taxon>
        <taxon>Lindgomycetaceae</taxon>
        <taxon>Clohesyomyces</taxon>
    </lineage>
</organism>
<comment type="subcellular location">
    <subcellularLocation>
        <location evidence="1">Secreted</location>
        <location evidence="1">Cell wall</location>
    </subcellularLocation>
</comment>
<dbReference type="InterPro" id="IPR051648">
    <property type="entry name" value="CWI-Assembly_Regulator"/>
</dbReference>
<dbReference type="InterPro" id="IPR036941">
    <property type="entry name" value="Rcpt_L-dom_sf"/>
</dbReference>
<dbReference type="GO" id="GO:0009277">
    <property type="term" value="C:fungal-type cell wall"/>
    <property type="evidence" value="ECO:0007669"/>
    <property type="project" value="TreeGrafter"/>
</dbReference>
<evidence type="ECO:0000256" key="6">
    <source>
        <dbReference type="SAM" id="SignalP"/>
    </source>
</evidence>
<dbReference type="Gene3D" id="3.80.20.20">
    <property type="entry name" value="Receptor L-domain"/>
    <property type="match status" value="2"/>
</dbReference>
<dbReference type="GO" id="GO:0005886">
    <property type="term" value="C:plasma membrane"/>
    <property type="evidence" value="ECO:0007669"/>
    <property type="project" value="TreeGrafter"/>
</dbReference>
<dbReference type="EMBL" id="MCFA01000087">
    <property type="protein sequence ID" value="ORY09375.1"/>
    <property type="molecule type" value="Genomic_DNA"/>
</dbReference>
<dbReference type="GO" id="GO:0009986">
    <property type="term" value="C:cell surface"/>
    <property type="evidence" value="ECO:0007669"/>
    <property type="project" value="TreeGrafter"/>
</dbReference>
<sequence length="397" mass="41149">MSSMMRFVLPALAAASTAYAASCSVSATTTLQNSGDATALASCKTFSGSITIATGTTDPIDLSGIQKIDGDLVIKNNSGIQQISSTSLTEIAGVFNLDTVQVLNQVNFPKLATVESLKWNALPNLQNLNFDNQITKASVIDIQNTQLQTLKGINVATIDTLYIANNRYIGDIAMQLGNVTKSLTLEANNPEVNVTFSNLIWAFNMTFRNCSSISIPSLESLNGSMGFYGNVITGFNAPNLTKVGGALAFVSNTELTNISLPLLTEVSANLQIANNTKLQKVDGLPALKTIGGALDFNGNMSEIAIPSLNDVKGAFNLQSTGNVQDTCDNFFKPLKSKGKIQGKFVCVGSVAKPGGEGSTPSVTGTGAGAKKTGAASSLNAPGGAAVGLMGLAAALFL</sequence>
<name>A0A1Y1ZHT8_9PLEO</name>
<keyword evidence="5" id="KW-0325">Glycoprotein</keyword>
<proteinExistence type="predicted"/>
<evidence type="ECO:0000313" key="8">
    <source>
        <dbReference type="Proteomes" id="UP000193144"/>
    </source>
</evidence>
<feature type="signal peptide" evidence="6">
    <location>
        <begin position="1"/>
        <end position="20"/>
    </location>
</feature>
<dbReference type="STRING" id="1231657.A0A1Y1ZHT8"/>
<evidence type="ECO:0000256" key="2">
    <source>
        <dbReference type="ARBA" id="ARBA00022512"/>
    </source>
</evidence>
<evidence type="ECO:0000256" key="3">
    <source>
        <dbReference type="ARBA" id="ARBA00022525"/>
    </source>
</evidence>
<comment type="caution">
    <text evidence="7">The sequence shown here is derived from an EMBL/GenBank/DDBJ whole genome shotgun (WGS) entry which is preliminary data.</text>
</comment>
<dbReference type="Proteomes" id="UP000193144">
    <property type="component" value="Unassembled WGS sequence"/>
</dbReference>
<dbReference type="Pfam" id="PF12454">
    <property type="entry name" value="Ecm33"/>
    <property type="match status" value="1"/>
</dbReference>
<keyword evidence="4 6" id="KW-0732">Signal</keyword>
<evidence type="ECO:0000256" key="4">
    <source>
        <dbReference type="ARBA" id="ARBA00022729"/>
    </source>
</evidence>
<dbReference type="OrthoDB" id="536881at2759"/>
<keyword evidence="3" id="KW-0964">Secreted</keyword>
<dbReference type="PANTHER" id="PTHR31018:SF3">
    <property type="entry name" value="RECEPTOR PROTEIN-TYROSINE KINASE"/>
    <property type="match status" value="1"/>
</dbReference>
<accession>A0A1Y1ZHT8</accession>